<accession>A0A1F5TNI9</accession>
<feature type="transmembrane region" description="Helical" evidence="4">
    <location>
        <begin position="21"/>
        <end position="47"/>
    </location>
</feature>
<keyword evidence="2" id="KW-0677">Repeat</keyword>
<dbReference type="GO" id="GO:0004222">
    <property type="term" value="F:metalloendopeptidase activity"/>
    <property type="evidence" value="ECO:0007669"/>
    <property type="project" value="TreeGrafter"/>
</dbReference>
<keyword evidence="1" id="KW-0732">Signal</keyword>
<feature type="domain" description="DUF11" evidence="5">
    <location>
        <begin position="1225"/>
        <end position="1311"/>
    </location>
</feature>
<evidence type="ECO:0000259" key="5">
    <source>
        <dbReference type="Pfam" id="PF01345"/>
    </source>
</evidence>
<reference evidence="6 7" key="1">
    <citation type="journal article" date="2016" name="Nat. Commun.">
        <title>Thousands of microbial genomes shed light on interconnected biogeochemical processes in an aquifer system.</title>
        <authorList>
            <person name="Anantharaman K."/>
            <person name="Brown C.T."/>
            <person name="Hug L.A."/>
            <person name="Sharon I."/>
            <person name="Castelle C.J."/>
            <person name="Probst A.J."/>
            <person name="Thomas B.C."/>
            <person name="Singh A."/>
            <person name="Wilkins M.J."/>
            <person name="Karaoz U."/>
            <person name="Brodie E.L."/>
            <person name="Williams K.H."/>
            <person name="Hubbard S.S."/>
            <person name="Banfield J.F."/>
        </authorList>
    </citation>
    <scope>NUCLEOTIDE SEQUENCE [LARGE SCALE GENOMIC DNA]</scope>
</reference>
<evidence type="ECO:0000256" key="3">
    <source>
        <dbReference type="ARBA" id="ARBA00023157"/>
    </source>
</evidence>
<keyword evidence="3" id="KW-1015">Disulfide bond</keyword>
<dbReference type="Pfam" id="PF01345">
    <property type="entry name" value="DUF11"/>
    <property type="match status" value="3"/>
</dbReference>
<dbReference type="InterPro" id="IPR001434">
    <property type="entry name" value="OmcB-like_DUF11"/>
</dbReference>
<dbReference type="PANTHER" id="PTHR46130">
    <property type="entry name" value="LAMGL DOMAIN-CONTAINING PROTEIN"/>
    <property type="match status" value="1"/>
</dbReference>
<evidence type="ECO:0000256" key="1">
    <source>
        <dbReference type="ARBA" id="ARBA00022729"/>
    </source>
</evidence>
<dbReference type="NCBIfam" id="TIGR02232">
    <property type="entry name" value="myxo_disulf_rpt"/>
    <property type="match status" value="7"/>
</dbReference>
<name>A0A1F5TNI9_9BACT</name>
<dbReference type="NCBIfam" id="TIGR01451">
    <property type="entry name" value="B_ant_repeat"/>
    <property type="match status" value="2"/>
</dbReference>
<gene>
    <name evidence="6" type="ORF">A2531_02855</name>
</gene>
<keyword evidence="4" id="KW-0472">Membrane</keyword>
<keyword evidence="4" id="KW-1133">Transmembrane helix</keyword>
<dbReference type="InterPro" id="IPR047589">
    <property type="entry name" value="DUF11_rpt"/>
</dbReference>
<protein>
    <recommendedName>
        <fullName evidence="5">DUF11 domain-containing protein</fullName>
    </recommendedName>
</protein>
<dbReference type="GO" id="GO:0006508">
    <property type="term" value="P:proteolysis"/>
    <property type="evidence" value="ECO:0007669"/>
    <property type="project" value="TreeGrafter"/>
</dbReference>
<dbReference type="GO" id="GO:0007166">
    <property type="term" value="P:cell surface receptor signaling pathway"/>
    <property type="evidence" value="ECO:0007669"/>
    <property type="project" value="TreeGrafter"/>
</dbReference>
<keyword evidence="4" id="KW-0812">Transmembrane</keyword>
<dbReference type="GO" id="GO:0005615">
    <property type="term" value="C:extracellular space"/>
    <property type="evidence" value="ECO:0007669"/>
    <property type="project" value="TreeGrafter"/>
</dbReference>
<sequence>MHNQYSPDFYKITRREKVFKLINVFTMTVLVINMSFGMSLAGILVPINGVQATEECSSFCGNGALDDGEICDPNLPESIPEHYSCTDVCELTPIPYCGDGNVDTGEDCDDGNSDNKDGCNTDCQFGCKMEFTKIDDPDPVGPGEDLFYNITLTNIGEVNCTGSGVLVEEKYDNYTDYVSSNPLASIGDNIWNFGVIVPGASEDIAINMKVKDEIACDYTITNEACVWAQEWGPEDDPANWYCITEDTKVECPPQCLDGKVNGTEECDPSDPDYVTPAHYLCHDDCTLEYLPYCGDGKVNVVGEECDGLANVGPHQECIDCKLHNLTYCGDGIWQAPNDDGYSEECDGDDNVGAGQECNADCILEYCGDNIKNRPEEECDGSDTPAGKFCTDTCELEWCGDGTENNGEECDDGANNGIPCAPAYGGTCTYCSSICKDTTITGPYCGDGVKNGTEQCDGTSGVTPHYTCLSNCTLEYVPYCGDGHQDAGEDCDDGNKVNNDGCSNNCEYECILDFKKTANVDTISPGENLIYTLTLKNTGTKNCTGEGVQVKEYYDSYLNFVYSDPAPINGLNLWNFGVLTPGESRSIEIHTSVKTNAICEATIVNDACVWAEEFGPMSDDNSWQCTSASTHIYCPPACGDGEVNGSEVCDPTDPTYVAPAHYTCLDNCTLRYDPYCGDGTPDAGEECDDGANNGIPCTPAYGGTCAYCSNTCTEKTLTGPYCGDGVKNGTEACDGSDPYREHYTCQTNCTWEYIPYCGDGHKDAGEECDGTDGIVMGDELCLSDCTKETIDKGWIKACKWFDRDGDMNTTDDREIVSGWNITISYQGHPKTDQTSADGCIVFPNLTQGEYIISETLQPDWTIVSPAGGKYTGMIVEDGKETKVDFYNTRRGSIKICKYYDNGTITQYEENIDTPLPWPFEVRDSGGNVVTSLATNVEEICVTVDDLMFGDYQVMEIPNVGGHWSNSLPGNYEYNVTLNNATPDVTKIFLNYVLPYCGDGIKNNEEACDYNDPANEGVGENYSCQEDCTLKYLPYCGDGHKDSGEECDDGNNVGDDGCSASCTIEQHGGPVCGDGQKYWKEECDDGNLVNGDGCNDKCQLEPYCGNGTVESGEECDDGNKISGDGCSASCNREGTPGNPYCGDGNVNSNEQCDDGNRVSGDGCSATCETESGPYCGDGVKSASEECDDGNTDDTDGCTTACILVLGEEGAPILKLEKTIVEEKDFYNRGDEKIRYILTISNTGNLTAFNVVLTDKLLSGLKYTDIDGDIRTWEVGDLEAGETKQFSYLADVLEDAGPGIHTNTAKASADNHETIEASEDLQVVTIEVLSEELLPETGFSVHEFVVLLMILIGLTGASSLLKKKFGDL</sequence>
<evidence type="ECO:0000256" key="4">
    <source>
        <dbReference type="SAM" id="Phobius"/>
    </source>
</evidence>
<organism evidence="6 7">
    <name type="scientific">Candidatus Falkowbacteria bacterium RIFOXYD2_FULL_34_120</name>
    <dbReference type="NCBI Taxonomy" id="1798007"/>
    <lineage>
        <taxon>Bacteria</taxon>
        <taxon>Candidatus Falkowiibacteriota</taxon>
    </lineage>
</organism>
<dbReference type="InterPro" id="IPR043543">
    <property type="entry name" value="PAPPA/PAPPA2"/>
</dbReference>
<feature type="transmembrane region" description="Helical" evidence="4">
    <location>
        <begin position="1341"/>
        <end position="1358"/>
    </location>
</feature>
<dbReference type="InterPro" id="IPR011936">
    <property type="entry name" value="Myxo_disulph_rpt"/>
</dbReference>
<feature type="domain" description="DUF11" evidence="5">
    <location>
        <begin position="513"/>
        <end position="623"/>
    </location>
</feature>
<dbReference type="PANTHER" id="PTHR46130:SF1">
    <property type="entry name" value="PAPPALYSIN-2"/>
    <property type="match status" value="1"/>
</dbReference>
<dbReference type="InterPro" id="IPR013783">
    <property type="entry name" value="Ig-like_fold"/>
</dbReference>
<feature type="domain" description="DUF11" evidence="5">
    <location>
        <begin position="132"/>
        <end position="239"/>
    </location>
</feature>
<dbReference type="Gene3D" id="2.60.40.10">
    <property type="entry name" value="Immunoglobulins"/>
    <property type="match status" value="1"/>
</dbReference>
<evidence type="ECO:0000256" key="2">
    <source>
        <dbReference type="ARBA" id="ARBA00022737"/>
    </source>
</evidence>
<comment type="caution">
    <text evidence="6">The sequence shown here is derived from an EMBL/GenBank/DDBJ whole genome shotgun (WGS) entry which is preliminary data.</text>
</comment>
<proteinExistence type="predicted"/>
<dbReference type="SUPFAM" id="SSF117074">
    <property type="entry name" value="Hypothetical protein PA1324"/>
    <property type="match status" value="1"/>
</dbReference>
<dbReference type="Pfam" id="PF13948">
    <property type="entry name" value="DUF4215"/>
    <property type="match status" value="4"/>
</dbReference>
<dbReference type="Proteomes" id="UP000177579">
    <property type="component" value="Unassembled WGS sequence"/>
</dbReference>
<evidence type="ECO:0000313" key="7">
    <source>
        <dbReference type="Proteomes" id="UP000177579"/>
    </source>
</evidence>
<dbReference type="EMBL" id="MFGO01000029">
    <property type="protein sequence ID" value="OGF40450.1"/>
    <property type="molecule type" value="Genomic_DNA"/>
</dbReference>
<evidence type="ECO:0000313" key="6">
    <source>
        <dbReference type="EMBL" id="OGF40450.1"/>
    </source>
</evidence>